<dbReference type="PROSITE" id="PS51186">
    <property type="entry name" value="GNAT"/>
    <property type="match status" value="1"/>
</dbReference>
<gene>
    <name evidence="4" type="ORF">SAMN04490243_0829</name>
</gene>
<evidence type="ECO:0000313" key="4">
    <source>
        <dbReference type="EMBL" id="SFR34417.1"/>
    </source>
</evidence>
<keyword evidence="2" id="KW-0012">Acyltransferase</keyword>
<dbReference type="PANTHER" id="PTHR43072">
    <property type="entry name" value="N-ACETYLTRANSFERASE"/>
    <property type="match status" value="1"/>
</dbReference>
<dbReference type="Pfam" id="PF00583">
    <property type="entry name" value="Acetyltransf_1"/>
    <property type="match status" value="1"/>
</dbReference>
<dbReference type="AlphaFoldDB" id="A0A1I6FX73"/>
<dbReference type="GO" id="GO:0016747">
    <property type="term" value="F:acyltransferase activity, transferring groups other than amino-acyl groups"/>
    <property type="evidence" value="ECO:0007669"/>
    <property type="project" value="InterPro"/>
</dbReference>
<proteinExistence type="predicted"/>
<dbReference type="CDD" id="cd04301">
    <property type="entry name" value="NAT_SF"/>
    <property type="match status" value="1"/>
</dbReference>
<evidence type="ECO:0000256" key="1">
    <source>
        <dbReference type="ARBA" id="ARBA00022679"/>
    </source>
</evidence>
<protein>
    <submittedName>
        <fullName evidence="4">Phosphinothricin acetyltransferase</fullName>
    </submittedName>
</protein>
<keyword evidence="5" id="KW-1185">Reference proteome</keyword>
<sequence length="163" mass="18160">MTIRKMHADDWPEVARIYAEGIATGIATFETAVPEYTSWDQGHLPYGRLVATSGETLQGWAALSPVSGRCVYGGVAEVSVYVSARSRGMGVGLKLMQQLIADSEREGIWTLQSGIFPENTPSIRLHEKCGFRFLGIRKRIARRDGIWKDNVLYERRSEIVGVD</sequence>
<name>A0A1I6FX73_9FLAO</name>
<dbReference type="PANTHER" id="PTHR43072:SF23">
    <property type="entry name" value="UPF0039 PROTEIN C11D3.02C"/>
    <property type="match status" value="1"/>
</dbReference>
<dbReference type="RefSeq" id="WP_092980899.1">
    <property type="nucleotide sequence ID" value="NZ_FOYQ01000001.1"/>
</dbReference>
<feature type="domain" description="N-acetyltransferase" evidence="3">
    <location>
        <begin position="1"/>
        <end position="153"/>
    </location>
</feature>
<dbReference type="InterPro" id="IPR000182">
    <property type="entry name" value="GNAT_dom"/>
</dbReference>
<reference evidence="4 5" key="1">
    <citation type="submission" date="2016-10" db="EMBL/GenBank/DDBJ databases">
        <authorList>
            <person name="de Groot N.N."/>
        </authorList>
    </citation>
    <scope>NUCLEOTIDE SEQUENCE [LARGE SCALE GENOMIC DNA]</scope>
    <source>
        <strain evidence="4 5">DSM 21019</strain>
    </source>
</reference>
<dbReference type="SUPFAM" id="SSF55729">
    <property type="entry name" value="Acyl-CoA N-acyltransferases (Nat)"/>
    <property type="match status" value="1"/>
</dbReference>
<evidence type="ECO:0000256" key="2">
    <source>
        <dbReference type="ARBA" id="ARBA00023315"/>
    </source>
</evidence>
<dbReference type="Gene3D" id="3.40.630.30">
    <property type="match status" value="1"/>
</dbReference>
<organism evidence="4 5">
    <name type="scientific">Robiginitalea myxolifaciens</name>
    <dbReference type="NCBI Taxonomy" id="400055"/>
    <lineage>
        <taxon>Bacteria</taxon>
        <taxon>Pseudomonadati</taxon>
        <taxon>Bacteroidota</taxon>
        <taxon>Flavobacteriia</taxon>
        <taxon>Flavobacteriales</taxon>
        <taxon>Flavobacteriaceae</taxon>
        <taxon>Robiginitalea</taxon>
    </lineage>
</organism>
<evidence type="ECO:0000313" key="5">
    <source>
        <dbReference type="Proteomes" id="UP000199534"/>
    </source>
</evidence>
<dbReference type="OrthoDB" id="9799096at2"/>
<dbReference type="STRING" id="400055.SAMN04490243_0829"/>
<evidence type="ECO:0000259" key="3">
    <source>
        <dbReference type="PROSITE" id="PS51186"/>
    </source>
</evidence>
<dbReference type="InterPro" id="IPR016181">
    <property type="entry name" value="Acyl_CoA_acyltransferase"/>
</dbReference>
<dbReference type="Proteomes" id="UP000199534">
    <property type="component" value="Unassembled WGS sequence"/>
</dbReference>
<accession>A0A1I6FX73</accession>
<keyword evidence="1 4" id="KW-0808">Transferase</keyword>
<dbReference type="EMBL" id="FOYQ01000001">
    <property type="protein sequence ID" value="SFR34417.1"/>
    <property type="molecule type" value="Genomic_DNA"/>
</dbReference>